<dbReference type="Proteomes" id="UP000290218">
    <property type="component" value="Unassembled WGS sequence"/>
</dbReference>
<dbReference type="OrthoDB" id="9800276at2"/>
<feature type="domain" description="Glycosyltransferase 2-like" evidence="2">
    <location>
        <begin position="390"/>
        <end position="549"/>
    </location>
</feature>
<dbReference type="RefSeq" id="WP_129046811.1">
    <property type="nucleotide sequence ID" value="NZ_SDHX01000001.1"/>
</dbReference>
<dbReference type="GO" id="GO:0016757">
    <property type="term" value="F:glycosyltransferase activity"/>
    <property type="evidence" value="ECO:0007669"/>
    <property type="project" value="InterPro"/>
</dbReference>
<dbReference type="SUPFAM" id="SSF53756">
    <property type="entry name" value="UDP-Glycosyltransferase/glycogen phosphorylase"/>
    <property type="match status" value="1"/>
</dbReference>
<evidence type="ECO:0000313" key="5">
    <source>
        <dbReference type="Proteomes" id="UP000290218"/>
    </source>
</evidence>
<accession>A0A4Q1C993</accession>
<dbReference type="Pfam" id="PF13579">
    <property type="entry name" value="Glyco_trans_4_4"/>
    <property type="match status" value="1"/>
</dbReference>
<reference evidence="4 5" key="1">
    <citation type="submission" date="2019-01" db="EMBL/GenBank/DDBJ databases">
        <title>Lacunisphaera sp. strain TWA-58.</title>
        <authorList>
            <person name="Chen W.-M."/>
        </authorList>
    </citation>
    <scope>NUCLEOTIDE SEQUENCE [LARGE SCALE GENOMIC DNA]</scope>
    <source>
        <strain evidence="4 5">TWA-58</strain>
    </source>
</reference>
<organism evidence="4 5">
    <name type="scientific">Oleiharenicola lentus</name>
    <dbReference type="NCBI Taxonomy" id="2508720"/>
    <lineage>
        <taxon>Bacteria</taxon>
        <taxon>Pseudomonadati</taxon>
        <taxon>Verrucomicrobiota</taxon>
        <taxon>Opitutia</taxon>
        <taxon>Opitutales</taxon>
        <taxon>Opitutaceae</taxon>
        <taxon>Oleiharenicola</taxon>
    </lineage>
</organism>
<dbReference type="EMBL" id="SDHX01000001">
    <property type="protein sequence ID" value="RXK55446.1"/>
    <property type="molecule type" value="Genomic_DNA"/>
</dbReference>
<evidence type="ECO:0000259" key="1">
    <source>
        <dbReference type="Pfam" id="PF00534"/>
    </source>
</evidence>
<dbReference type="Pfam" id="PF13641">
    <property type="entry name" value="Glyco_tranf_2_3"/>
    <property type="match status" value="1"/>
</dbReference>
<dbReference type="InterPro" id="IPR001173">
    <property type="entry name" value="Glyco_trans_2-like"/>
</dbReference>
<dbReference type="InterPro" id="IPR028098">
    <property type="entry name" value="Glyco_trans_4-like_N"/>
</dbReference>
<keyword evidence="5" id="KW-1185">Reference proteome</keyword>
<dbReference type="PANTHER" id="PTHR43685:SF2">
    <property type="entry name" value="GLYCOSYLTRANSFERASE 2-LIKE DOMAIN-CONTAINING PROTEIN"/>
    <property type="match status" value="1"/>
</dbReference>
<dbReference type="PANTHER" id="PTHR43685">
    <property type="entry name" value="GLYCOSYLTRANSFERASE"/>
    <property type="match status" value="1"/>
</dbReference>
<dbReference type="Pfam" id="PF00535">
    <property type="entry name" value="Glycos_transf_2"/>
    <property type="match status" value="1"/>
</dbReference>
<gene>
    <name evidence="4" type="ORF">ESB00_05975</name>
</gene>
<dbReference type="Gene3D" id="3.40.50.2000">
    <property type="entry name" value="Glycogen Phosphorylase B"/>
    <property type="match status" value="2"/>
</dbReference>
<protein>
    <submittedName>
        <fullName evidence="4">Glycosyltransferase</fullName>
    </submittedName>
</protein>
<dbReference type="Gene3D" id="3.90.550.10">
    <property type="entry name" value="Spore Coat Polysaccharide Biosynthesis Protein SpsA, Chain A"/>
    <property type="match status" value="2"/>
</dbReference>
<dbReference type="CDD" id="cd03801">
    <property type="entry name" value="GT4_PimA-like"/>
    <property type="match status" value="1"/>
</dbReference>
<dbReference type="SUPFAM" id="SSF53448">
    <property type="entry name" value="Nucleotide-diphospho-sugar transferases"/>
    <property type="match status" value="2"/>
</dbReference>
<dbReference type="InterPro" id="IPR001296">
    <property type="entry name" value="Glyco_trans_1"/>
</dbReference>
<dbReference type="InterPro" id="IPR029044">
    <property type="entry name" value="Nucleotide-diphossugar_trans"/>
</dbReference>
<evidence type="ECO:0000259" key="2">
    <source>
        <dbReference type="Pfam" id="PF00535"/>
    </source>
</evidence>
<proteinExistence type="predicted"/>
<feature type="domain" description="Glycosyl transferase family 1" evidence="1">
    <location>
        <begin position="1154"/>
        <end position="1314"/>
    </location>
</feature>
<sequence>MPDPVQPQFHIDSPAAWRPTTASFEIAGWLYPGEAVRCLDIRARVDKRPSLGLYGLERSDTQQIFGGSEAALKTGFLQRVQVWRGASTLALDWHDGTQWREFFRTPLDTWGLPPSATKPVRVLRAALVPQTLHYLYRHFHRSSWSDLCRETDHVLAEILMANTDVPAGDHFVGHIENPGHWVNVLYEKFRLTGWICGQGDRTVVRLGATTSVLGESRLVYPKDRPDVAAHRPDLPGASKSGFYGLVDIRKDSPSPANLVVVAETADGHRSVAFARRLHLDRRDEHSGPVPVFKPFLFYRVVAAFLRGRLLGRYRFDSWPDTRAEIARLKAQLASTLSHGEDKKIPAAIVRRKDQDPYTRWCWHNRLTPRLRSVLQQDAAAAVQAGGPLISVVVPAYNTPEKYLRELLDCLRQQLYPRWELCIADDASPQPHVRRILEEAARADARIKPVFRAENGHISRATNSALDVATGDFVALLDHDDVLPHDSLLHVAEAILRHPTAGYLYTDEDKIDDTGRRFDPQFKGGWSPEMAITHNYTHHLTVIRRAIVEKAGRLRPEFNGAQDIDLFLRCWELIDAKDVIHVPFIGYHWRAHAESTATRGDQKGYLFAAARNGIAEAIARRGLRAEPMLPEFAKNYALCLHQLKWSPDILRENPVTIVIPTRNRADLLQTCLDSLARTTPRESVKVVIVDDNSDDPATLAYLASLPARTDLRVEVVHAPALAGSKNDSGITVPKTAETASLAAAGKALPPATSGFNYSRLVNLGTARADTPLVLHLNNDVEALAPGWLEDMAGWLNVPGVGVVGAKLLYPDGTVNHAGISLSHADGLPHVLFEREPAEELGYMFLPHAARNVAAVTGACLLTRTDLYRRLDGFDEPSLQVAYNDVDFCLRAGDAGFRTVVSPQAVLRHVGSASRGRVYAEREHVAYIARHGTRRDPYISETLAFPPRNLPLNPYHQRCAETPRPFRALLITPNLKFEGAPIFLFELARFLAAQPGVSLTVATAEDGPLRARFEGAGLKVERWDVSALTGAQNPEAFAAALKQFAATRNWDAAEVIIGNTLLSFWAVHLAAHLGRPSALYLHESSAVKRFFHASLPVLMHPVAEEALRLATRVVFTAQSTRDIHEELNLNDNFRLLPSWVDFARIDAFAAAHAPAELRRKHGLDPDAAIVVNVGSVCERKGQHIYIRGIDLLRKELPDLFPGKKIQWVIVGARDGLYMETLREDIALMGLQDTVKIFAETPDIYDFYRLADLLVCTSFEESFPRVILEAMVFGNRIVSTDVNGIAEMLTNTDEAYLVPAGDQHKLAAALKRALADHFAGSTKMLSMARARAARHYHHSRTLPRHLQVIREAWLG</sequence>
<evidence type="ECO:0000313" key="4">
    <source>
        <dbReference type="EMBL" id="RXK55446.1"/>
    </source>
</evidence>
<feature type="domain" description="Glycosyltransferase subfamily 4-like N-terminal" evidence="3">
    <location>
        <begin position="982"/>
        <end position="1135"/>
    </location>
</feature>
<keyword evidence="4" id="KW-0808">Transferase</keyword>
<dbReference type="InterPro" id="IPR050834">
    <property type="entry name" value="Glycosyltransf_2"/>
</dbReference>
<comment type="caution">
    <text evidence="4">The sequence shown here is derived from an EMBL/GenBank/DDBJ whole genome shotgun (WGS) entry which is preliminary data.</text>
</comment>
<name>A0A4Q1C993_9BACT</name>
<dbReference type="Pfam" id="PF00534">
    <property type="entry name" value="Glycos_transf_1"/>
    <property type="match status" value="1"/>
</dbReference>
<evidence type="ECO:0000259" key="3">
    <source>
        <dbReference type="Pfam" id="PF13579"/>
    </source>
</evidence>
<dbReference type="CDD" id="cd04184">
    <property type="entry name" value="GT2_RfbC_Mx_like"/>
    <property type="match status" value="1"/>
</dbReference>